<keyword evidence="4" id="KW-1185">Reference proteome</keyword>
<evidence type="ECO:0000256" key="1">
    <source>
        <dbReference type="SAM" id="MobiDB-lite"/>
    </source>
</evidence>
<dbReference type="VEuPathDB" id="VectorBase:CQUJHB016698"/>
<sequence>MDSLPARNISTREGKLQNSGNHRTDNDIINIAPLQRPTIATSTLASPTSSHRRRATGSVKLTGDSEMFFIHKPSSPAPFKKQHQSKENDVIADYVIQRYKRRKYKSKCRCERIWNCPRIQISIARCAPDYFMCCF</sequence>
<protein>
    <submittedName>
        <fullName evidence="2 3">Uncharacterized protein</fullName>
    </submittedName>
</protein>
<accession>B0W651</accession>
<dbReference type="OrthoDB" id="7461859at2759"/>
<dbReference type="EMBL" id="DS231847">
    <property type="protein sequence ID" value="EDS36398.1"/>
    <property type="molecule type" value="Genomic_DNA"/>
</dbReference>
<dbReference type="AlphaFoldDB" id="B0W651"/>
<dbReference type="Proteomes" id="UP000002320">
    <property type="component" value="Unassembled WGS sequence"/>
</dbReference>
<reference evidence="3" key="2">
    <citation type="submission" date="2020-05" db="UniProtKB">
        <authorList>
            <consortium name="EnsemblMetazoa"/>
        </authorList>
    </citation>
    <scope>IDENTIFICATION</scope>
    <source>
        <strain evidence="3">JHB</strain>
    </source>
</reference>
<proteinExistence type="predicted"/>
<dbReference type="eggNOG" id="ENOG502SBPW">
    <property type="taxonomic scope" value="Eukaryota"/>
</dbReference>
<dbReference type="VEuPathDB" id="VectorBase:CPIJ002516"/>
<feature type="region of interest" description="Disordered" evidence="1">
    <location>
        <begin position="1"/>
        <end position="34"/>
    </location>
</feature>
<dbReference type="OMA" id="ARCAPDY"/>
<evidence type="ECO:0000313" key="2">
    <source>
        <dbReference type="EMBL" id="EDS36398.1"/>
    </source>
</evidence>
<dbReference type="HOGENOM" id="CLU_1929297_0_0_1"/>
<dbReference type="KEGG" id="cqu:CpipJ_CPIJ002516"/>
<evidence type="ECO:0000313" key="4">
    <source>
        <dbReference type="Proteomes" id="UP000002320"/>
    </source>
</evidence>
<gene>
    <name evidence="3" type="primary">6033780</name>
    <name evidence="2" type="ORF">CpipJ_CPIJ002516</name>
</gene>
<name>B0W651_CULQU</name>
<reference evidence="2" key="1">
    <citation type="submission" date="2007-03" db="EMBL/GenBank/DDBJ databases">
        <title>Annotation of Culex pipiens quinquefasciatus.</title>
        <authorList>
            <consortium name="The Broad Institute Genome Sequencing Platform"/>
            <person name="Atkinson P.W."/>
            <person name="Hemingway J."/>
            <person name="Christensen B.M."/>
            <person name="Higgs S."/>
            <person name="Kodira C."/>
            <person name="Hannick L."/>
            <person name="Megy K."/>
            <person name="O'Leary S."/>
            <person name="Pearson M."/>
            <person name="Haas B.J."/>
            <person name="Mauceli E."/>
            <person name="Wortman J.R."/>
            <person name="Lee N.H."/>
            <person name="Guigo R."/>
            <person name="Stanke M."/>
            <person name="Alvarado L."/>
            <person name="Amedeo P."/>
            <person name="Antoine C.H."/>
            <person name="Arensburger P."/>
            <person name="Bidwell S.L."/>
            <person name="Crawford M."/>
            <person name="Camaro F."/>
            <person name="Devon K."/>
            <person name="Engels R."/>
            <person name="Hammond M."/>
            <person name="Howarth C."/>
            <person name="Koehrsen M."/>
            <person name="Lawson D."/>
            <person name="Montgomery P."/>
            <person name="Nene V."/>
            <person name="Nusbaum C."/>
            <person name="Puiu D."/>
            <person name="Romero-Severson J."/>
            <person name="Severson D.W."/>
            <person name="Shumway M."/>
            <person name="Sisk P."/>
            <person name="Stolte C."/>
            <person name="Zeng Q."/>
            <person name="Eisenstadt E."/>
            <person name="Fraser-Liggett C."/>
            <person name="Strausberg R."/>
            <person name="Galagan J."/>
            <person name="Birren B."/>
            <person name="Collins F.H."/>
        </authorList>
    </citation>
    <scope>NUCLEOTIDE SEQUENCE [LARGE SCALE GENOMIC DNA]</scope>
    <source>
        <strain evidence="2">JHB</strain>
    </source>
</reference>
<dbReference type="InParanoid" id="B0W651"/>
<dbReference type="EnsemblMetazoa" id="CPIJ002516-RA">
    <property type="protein sequence ID" value="CPIJ002516-PA"/>
    <property type="gene ID" value="CPIJ002516"/>
</dbReference>
<organism>
    <name type="scientific">Culex quinquefasciatus</name>
    <name type="common">Southern house mosquito</name>
    <name type="synonym">Culex pungens</name>
    <dbReference type="NCBI Taxonomy" id="7176"/>
    <lineage>
        <taxon>Eukaryota</taxon>
        <taxon>Metazoa</taxon>
        <taxon>Ecdysozoa</taxon>
        <taxon>Arthropoda</taxon>
        <taxon>Hexapoda</taxon>
        <taxon>Insecta</taxon>
        <taxon>Pterygota</taxon>
        <taxon>Neoptera</taxon>
        <taxon>Endopterygota</taxon>
        <taxon>Diptera</taxon>
        <taxon>Nematocera</taxon>
        <taxon>Culicoidea</taxon>
        <taxon>Culicidae</taxon>
        <taxon>Culicinae</taxon>
        <taxon>Culicini</taxon>
        <taxon>Culex</taxon>
        <taxon>Culex</taxon>
    </lineage>
</organism>
<evidence type="ECO:0000313" key="3">
    <source>
        <dbReference type="EnsemblMetazoa" id="CPIJ002516-PA"/>
    </source>
</evidence>